<dbReference type="Gene3D" id="2.60.40.1120">
    <property type="entry name" value="Carboxypeptidase-like, regulatory domain"/>
    <property type="match status" value="1"/>
</dbReference>
<organism evidence="4 5">
    <name type="scientific">Cyclobacterium jeungdonense</name>
    <dbReference type="NCBI Taxonomy" id="708087"/>
    <lineage>
        <taxon>Bacteria</taxon>
        <taxon>Pseudomonadati</taxon>
        <taxon>Bacteroidota</taxon>
        <taxon>Cytophagia</taxon>
        <taxon>Cytophagales</taxon>
        <taxon>Cyclobacteriaceae</taxon>
        <taxon>Cyclobacterium</taxon>
    </lineage>
</organism>
<evidence type="ECO:0000256" key="1">
    <source>
        <dbReference type="PROSITE-ProRule" id="PRU01360"/>
    </source>
</evidence>
<dbReference type="SUPFAM" id="SSF56935">
    <property type="entry name" value="Porins"/>
    <property type="match status" value="1"/>
</dbReference>
<comment type="similarity">
    <text evidence="1">Belongs to the TonB-dependent receptor family.</text>
</comment>
<dbReference type="NCBIfam" id="TIGR04056">
    <property type="entry name" value="OMP_RagA_SusC"/>
    <property type="match status" value="1"/>
</dbReference>
<proteinExistence type="inferred from homology"/>
<keyword evidence="4" id="KW-0675">Receptor</keyword>
<protein>
    <submittedName>
        <fullName evidence="4">TonB-dependent receptor</fullName>
    </submittedName>
</protein>
<name>A0ABT8C825_9BACT</name>
<keyword evidence="1" id="KW-0813">Transport</keyword>
<keyword evidence="1" id="KW-0812">Transmembrane</keyword>
<reference evidence="5" key="1">
    <citation type="journal article" date="2019" name="Int. J. Syst. Evol. Microbiol.">
        <title>The Global Catalogue of Microorganisms (GCM) 10K type strain sequencing project: providing services to taxonomists for standard genome sequencing and annotation.</title>
        <authorList>
            <consortium name="The Broad Institute Genomics Platform"/>
            <consortium name="The Broad Institute Genome Sequencing Center for Infectious Disease"/>
            <person name="Wu L."/>
            <person name="Ma J."/>
        </authorList>
    </citation>
    <scope>NUCLEOTIDE SEQUENCE [LARGE SCALE GENOMIC DNA]</scope>
    <source>
        <strain evidence="5">CECT 7706</strain>
    </source>
</reference>
<feature type="region of interest" description="Disordered" evidence="2">
    <location>
        <begin position="454"/>
        <end position="481"/>
    </location>
</feature>
<feature type="compositionally biased region" description="Low complexity" evidence="2">
    <location>
        <begin position="454"/>
        <end position="467"/>
    </location>
</feature>
<accession>A0ABT8C825</accession>
<evidence type="ECO:0000256" key="2">
    <source>
        <dbReference type="SAM" id="MobiDB-lite"/>
    </source>
</evidence>
<dbReference type="Proteomes" id="UP001236663">
    <property type="component" value="Unassembled WGS sequence"/>
</dbReference>
<dbReference type="InterPro" id="IPR008969">
    <property type="entry name" value="CarboxyPept-like_regulatory"/>
</dbReference>
<dbReference type="InterPro" id="IPR023997">
    <property type="entry name" value="TonB-dep_OMP_SusC/RagA_CS"/>
</dbReference>
<dbReference type="Gene3D" id="2.170.130.10">
    <property type="entry name" value="TonB-dependent receptor, plug domain"/>
    <property type="match status" value="1"/>
</dbReference>
<comment type="subcellular location">
    <subcellularLocation>
        <location evidence="1">Cell outer membrane</location>
        <topology evidence="1">Multi-pass membrane protein</topology>
    </subcellularLocation>
</comment>
<dbReference type="InterPro" id="IPR023996">
    <property type="entry name" value="TonB-dep_OMP_SusC/RagA"/>
</dbReference>
<dbReference type="SUPFAM" id="SSF49464">
    <property type="entry name" value="Carboxypeptidase regulatory domain-like"/>
    <property type="match status" value="1"/>
</dbReference>
<keyword evidence="1" id="KW-0472">Membrane</keyword>
<feature type="domain" description="TonB-dependent receptor plug" evidence="3">
    <location>
        <begin position="146"/>
        <end position="251"/>
    </location>
</feature>
<gene>
    <name evidence="4" type="ORF">QWZ15_11975</name>
</gene>
<dbReference type="EMBL" id="JAUFQS010000010">
    <property type="protein sequence ID" value="MDN3688551.1"/>
    <property type="molecule type" value="Genomic_DNA"/>
</dbReference>
<dbReference type="Pfam" id="PF13715">
    <property type="entry name" value="CarbopepD_reg_2"/>
    <property type="match status" value="1"/>
</dbReference>
<dbReference type="InterPro" id="IPR039426">
    <property type="entry name" value="TonB-dep_rcpt-like"/>
</dbReference>
<keyword evidence="1" id="KW-0998">Cell outer membrane</keyword>
<comment type="caution">
    <text evidence="4">The sequence shown here is derived from an EMBL/GenBank/DDBJ whole genome shotgun (WGS) entry which is preliminary data.</text>
</comment>
<evidence type="ECO:0000313" key="4">
    <source>
        <dbReference type="EMBL" id="MDN3688551.1"/>
    </source>
</evidence>
<dbReference type="InterPro" id="IPR012910">
    <property type="entry name" value="Plug_dom"/>
</dbReference>
<evidence type="ECO:0000313" key="5">
    <source>
        <dbReference type="Proteomes" id="UP001236663"/>
    </source>
</evidence>
<keyword evidence="5" id="KW-1185">Reference proteome</keyword>
<evidence type="ECO:0000259" key="3">
    <source>
        <dbReference type="Pfam" id="PF07715"/>
    </source>
</evidence>
<keyword evidence="1" id="KW-1134">Transmembrane beta strand</keyword>
<dbReference type="PROSITE" id="PS52016">
    <property type="entry name" value="TONB_DEPENDENT_REC_3"/>
    <property type="match status" value="1"/>
</dbReference>
<dbReference type="InterPro" id="IPR037066">
    <property type="entry name" value="Plug_dom_sf"/>
</dbReference>
<dbReference type="RefSeq" id="WP_163386765.1">
    <property type="nucleotide sequence ID" value="NZ_JAUFQS010000010.1"/>
</dbReference>
<sequence length="1070" mass="118574">MLVKLLKKGPILARYFIYGLAIQLLLFQEVVAFGVNEKDKSDALQTKSVGNIVADVLVEGKVVDEDGNPIPGAAILVKGTTSGTSTDIDGNFSLEVDEDAVIVVSFLGFATQEIEVGNRTDFEITLIEDIAQMDEVVVVGFGTQKKSHLTAAVEQIGSELIENRPINRLSEALQGAVAGLYVTPVNGGPAQESNFNIRGYTGFGQKGGPLVLVDGIERTMSDVNPNDVESVTVLKDAAASAIYGSRAPSGVILITTKSGSKGEKIQVNYSGNYSIGSPIGMPQWANSWEYAEKINEQYRNSLQAPIYTEEAIQRMRDYGAGLIPNNIITENGTYGAHWDMNGNSDWFDIMYKSVVPSQQHNASVSGGSNNTGYYVGLGYNESMGLIKGSDDRLNRYNALLKVNSDVTDWLSLRMSMNYVRTDETAPNYRGGGPNYGDIWQNASASLPNWNDLNPNGSPSFLSSGPSLRGEGGTQTNERNETTLTGGFTVKPFKGLDIRGNYTWRNLTSHLERNTFVIFVEEADGSIRNSARSAQQSSVIRQMNFTNYHTADIVADYNTQIGNHSINALVGYQEEYNNFSRLAGVGRDLYTNSVPSISTTFNPNPTVNDMLTHWATQGVFGRMAYNYAEKYFIEFNGRYDAHSKFPADIRWSFFPSVSGAWNIAKENFWSVNKVDAFKIRAAYTSSGDPGSGNYLYLPTMGTGIGNGDVLLGGVKPNMVFMPPLVSSDLTWSSPQTLGFGLDVVAIENRLELTYDWYQRTIYNQPGPAKILPETIGTGLPSINNAVSETRGWEFSMKWRNTGRLAGRPFNYSARFNIADYIGYVVEYDENINGQRNGTWTPGEVFGQIWMYESNGVAQNVADVEANVPQGGGWYYPGDLMMKDLNGDGQINAGEGGRWYARGDQVMAGYNYGRYRYGMNLQANWNGFDLSVTFTGVPKWITYTNNFHVIPAGINIWNSKWFTSHRELGTWSPETPDNYFPRHSFKTYGANDQYVENLAHLRVQNLRLGYNLPKKLLDRAKLRKVYIYTSAENLGMIYYKSNFRYEPEILSRYGGNGYPPQRQISFGVNVGI</sequence>
<dbReference type="NCBIfam" id="TIGR04057">
    <property type="entry name" value="SusC_RagA_signa"/>
    <property type="match status" value="1"/>
</dbReference>
<dbReference type="Pfam" id="PF07715">
    <property type="entry name" value="Plug"/>
    <property type="match status" value="1"/>
</dbReference>